<reference evidence="7" key="2">
    <citation type="submission" date="2019-11" db="UniProtKB">
        <authorList>
            <consortium name="WormBaseParasite"/>
        </authorList>
    </citation>
    <scope>IDENTIFICATION</scope>
</reference>
<dbReference type="InterPro" id="IPR001452">
    <property type="entry name" value="SH3_domain"/>
</dbReference>
<keyword evidence="6" id="KW-1185">Reference proteome</keyword>
<organism evidence="7">
    <name type="scientific">Mesocestoides corti</name>
    <name type="common">Flatworm</name>
    <dbReference type="NCBI Taxonomy" id="53468"/>
    <lineage>
        <taxon>Eukaryota</taxon>
        <taxon>Metazoa</taxon>
        <taxon>Spiralia</taxon>
        <taxon>Lophotrochozoa</taxon>
        <taxon>Platyhelminthes</taxon>
        <taxon>Cestoda</taxon>
        <taxon>Eucestoda</taxon>
        <taxon>Cyclophyllidea</taxon>
        <taxon>Mesocestoididae</taxon>
        <taxon>Mesocestoides</taxon>
    </lineage>
</organism>
<feature type="compositionally biased region" description="Polar residues" evidence="3">
    <location>
        <begin position="131"/>
        <end position="140"/>
    </location>
</feature>
<evidence type="ECO:0000313" key="5">
    <source>
        <dbReference type="EMBL" id="VDD80455.1"/>
    </source>
</evidence>
<dbReference type="InterPro" id="IPR036028">
    <property type="entry name" value="SH3-like_dom_sf"/>
</dbReference>
<dbReference type="OrthoDB" id="5983572at2759"/>
<reference evidence="5 6" key="1">
    <citation type="submission" date="2018-10" db="EMBL/GenBank/DDBJ databases">
        <authorList>
            <consortium name="Pathogen Informatics"/>
        </authorList>
    </citation>
    <scope>NUCLEOTIDE SEQUENCE [LARGE SCALE GENOMIC DNA]</scope>
</reference>
<feature type="region of interest" description="Disordered" evidence="3">
    <location>
        <begin position="15"/>
        <end position="44"/>
    </location>
</feature>
<evidence type="ECO:0000256" key="1">
    <source>
        <dbReference type="ARBA" id="ARBA00022443"/>
    </source>
</evidence>
<feature type="compositionally biased region" description="Polar residues" evidence="3">
    <location>
        <begin position="34"/>
        <end position="44"/>
    </location>
</feature>
<evidence type="ECO:0000313" key="6">
    <source>
        <dbReference type="Proteomes" id="UP000267029"/>
    </source>
</evidence>
<evidence type="ECO:0000313" key="7">
    <source>
        <dbReference type="WBParaSite" id="MCU_002031-RA"/>
    </source>
</evidence>
<evidence type="ECO:0000256" key="2">
    <source>
        <dbReference type="PROSITE-ProRule" id="PRU00192"/>
    </source>
</evidence>
<feature type="domain" description="SH3" evidence="4">
    <location>
        <begin position="221"/>
        <end position="282"/>
    </location>
</feature>
<sequence length="287" mass="31893">MGNCINKCQKTMGADENLSTTPHVDRPLPPRPLSATNQNTSPENQLMEHTTDNEQYPFSFVNTPPMKSCPAFSAYRDEPREKINIFPSHDSPIAFSANRPVAVTCAPCVSSACPQFHPPIISMAHRLSGNLISGHTSRSHSLPRPNANGSASKPSVPYSPAMSRNLESDSHFNRSIEFRRSPHAHQNEVAERFHRASIGASIDTRKFQRHLFGDPRSASSELSNRLVAIFDYNARTDEEVSLRKGDSMLVLNDSDAEWWFVEHCRTLEKGYVPSSYVAVAGSLEAEE</sequence>
<dbReference type="AlphaFoldDB" id="A0A0R3UGS3"/>
<dbReference type="STRING" id="53468.A0A0R3UGS3"/>
<dbReference type="Pfam" id="PF00018">
    <property type="entry name" value="SH3_1"/>
    <property type="match status" value="1"/>
</dbReference>
<dbReference type="SUPFAM" id="SSF50044">
    <property type="entry name" value="SH3-domain"/>
    <property type="match status" value="1"/>
</dbReference>
<protein>
    <submittedName>
        <fullName evidence="7">SH3 domain-containing protein</fullName>
    </submittedName>
</protein>
<gene>
    <name evidence="5" type="ORF">MCOS_LOCUS6458</name>
</gene>
<evidence type="ECO:0000259" key="4">
    <source>
        <dbReference type="PROSITE" id="PS50002"/>
    </source>
</evidence>
<evidence type="ECO:0000256" key="3">
    <source>
        <dbReference type="SAM" id="MobiDB-lite"/>
    </source>
</evidence>
<name>A0A0R3UGS3_MESCO</name>
<proteinExistence type="predicted"/>
<feature type="region of interest" description="Disordered" evidence="3">
    <location>
        <begin position="131"/>
        <end position="164"/>
    </location>
</feature>
<dbReference type="WBParaSite" id="MCU_002031-RA">
    <property type="protein sequence ID" value="MCU_002031-RA"/>
    <property type="gene ID" value="MCU_002031"/>
</dbReference>
<dbReference type="EMBL" id="UXSR01005264">
    <property type="protein sequence ID" value="VDD80455.1"/>
    <property type="molecule type" value="Genomic_DNA"/>
</dbReference>
<dbReference type="SMART" id="SM00326">
    <property type="entry name" value="SH3"/>
    <property type="match status" value="1"/>
</dbReference>
<keyword evidence="1 2" id="KW-0728">SH3 domain</keyword>
<dbReference type="PRINTS" id="PR00452">
    <property type="entry name" value="SH3DOMAIN"/>
</dbReference>
<dbReference type="Proteomes" id="UP000267029">
    <property type="component" value="Unassembled WGS sequence"/>
</dbReference>
<dbReference type="CDD" id="cd11845">
    <property type="entry name" value="SH3_Src_like"/>
    <property type="match status" value="1"/>
</dbReference>
<dbReference type="PROSITE" id="PS50002">
    <property type="entry name" value="SH3"/>
    <property type="match status" value="1"/>
</dbReference>
<dbReference type="Gene3D" id="2.30.30.40">
    <property type="entry name" value="SH3 Domains"/>
    <property type="match status" value="1"/>
</dbReference>
<accession>A0A0R3UGS3</accession>